<dbReference type="SUPFAM" id="SSF46689">
    <property type="entry name" value="Homeodomain-like"/>
    <property type="match status" value="1"/>
</dbReference>
<evidence type="ECO:0000259" key="3">
    <source>
        <dbReference type="PROSITE" id="PS50977"/>
    </source>
</evidence>
<evidence type="ECO:0000313" key="5">
    <source>
        <dbReference type="Proteomes" id="UP000295197"/>
    </source>
</evidence>
<comment type="caution">
    <text evidence="4">The sequence shown here is derived from an EMBL/GenBank/DDBJ whole genome shotgun (WGS) entry which is preliminary data.</text>
</comment>
<name>A0A4R3VY71_9SPHI</name>
<dbReference type="AlphaFoldDB" id="A0A4R3VY71"/>
<dbReference type="SUPFAM" id="SSF48498">
    <property type="entry name" value="Tetracyclin repressor-like, C-terminal domain"/>
    <property type="match status" value="1"/>
</dbReference>
<dbReference type="InterPro" id="IPR001647">
    <property type="entry name" value="HTH_TetR"/>
</dbReference>
<dbReference type="PANTHER" id="PTHR43479:SF11">
    <property type="entry name" value="ACREF_ENVCD OPERON REPRESSOR-RELATED"/>
    <property type="match status" value="1"/>
</dbReference>
<dbReference type="RefSeq" id="WP_132777794.1">
    <property type="nucleotide sequence ID" value="NZ_SMBZ01000022.1"/>
</dbReference>
<dbReference type="Gene3D" id="1.10.357.10">
    <property type="entry name" value="Tetracycline Repressor, domain 2"/>
    <property type="match status" value="1"/>
</dbReference>
<dbReference type="Proteomes" id="UP000295197">
    <property type="component" value="Unassembled WGS sequence"/>
</dbReference>
<organism evidence="4 5">
    <name type="scientific">Sphingobacterium alimentarium</name>
    <dbReference type="NCBI Taxonomy" id="797292"/>
    <lineage>
        <taxon>Bacteria</taxon>
        <taxon>Pseudomonadati</taxon>
        <taxon>Bacteroidota</taxon>
        <taxon>Sphingobacteriia</taxon>
        <taxon>Sphingobacteriales</taxon>
        <taxon>Sphingobacteriaceae</taxon>
        <taxon>Sphingobacterium</taxon>
    </lineage>
</organism>
<dbReference type="InterPro" id="IPR036271">
    <property type="entry name" value="Tet_transcr_reg_TetR-rel_C_sf"/>
</dbReference>
<evidence type="ECO:0000313" key="4">
    <source>
        <dbReference type="EMBL" id="TCV12844.1"/>
    </source>
</evidence>
<dbReference type="InterPro" id="IPR054422">
    <property type="entry name" value="TetR-like_HI_0893_C"/>
</dbReference>
<dbReference type="EMBL" id="SMBZ01000022">
    <property type="protein sequence ID" value="TCV12844.1"/>
    <property type="molecule type" value="Genomic_DNA"/>
</dbReference>
<dbReference type="PROSITE" id="PS50977">
    <property type="entry name" value="HTH_TETR_2"/>
    <property type="match status" value="1"/>
</dbReference>
<dbReference type="InterPro" id="IPR050624">
    <property type="entry name" value="HTH-type_Tx_Regulator"/>
</dbReference>
<dbReference type="Pfam" id="PF22604">
    <property type="entry name" value="TetR_HI_0893_C"/>
    <property type="match status" value="1"/>
</dbReference>
<protein>
    <submittedName>
        <fullName evidence="4">TetR family transcriptional regulator</fullName>
    </submittedName>
</protein>
<sequence>MNVQFTDKTESIFKSTLLLIKDNGFHGTPMSQIAKHAEVAIGTIYHYFPSKENLILHLFEYCRKELYAYIFQNVHPTMPYKEQFFTVFRSFSKFHIEQREYSCFFEQFYNSPYHEMIRTKEHEEGPYAQNAFIKFIQAGIADKAIKPLNEQIICAAYIGAAITYAKNIVYGRNEHNEQELTDLITIIWDGIKYND</sequence>
<dbReference type="Pfam" id="PF00440">
    <property type="entry name" value="TetR_N"/>
    <property type="match status" value="1"/>
</dbReference>
<evidence type="ECO:0000256" key="1">
    <source>
        <dbReference type="ARBA" id="ARBA00023125"/>
    </source>
</evidence>
<dbReference type="OrthoDB" id="6430772at2"/>
<reference evidence="4 5" key="1">
    <citation type="submission" date="2019-03" db="EMBL/GenBank/DDBJ databases">
        <title>Genomic Encyclopedia of Type Strains, Phase IV (KMG-IV): sequencing the most valuable type-strain genomes for metagenomic binning, comparative biology and taxonomic classification.</title>
        <authorList>
            <person name="Goeker M."/>
        </authorList>
    </citation>
    <scope>NUCLEOTIDE SEQUENCE [LARGE SCALE GENOMIC DNA]</scope>
    <source>
        <strain evidence="4 5">DSM 22362</strain>
    </source>
</reference>
<dbReference type="InterPro" id="IPR009057">
    <property type="entry name" value="Homeodomain-like_sf"/>
</dbReference>
<dbReference type="PANTHER" id="PTHR43479">
    <property type="entry name" value="ACREF/ENVCD OPERON REPRESSOR-RELATED"/>
    <property type="match status" value="1"/>
</dbReference>
<feature type="domain" description="HTH tetR-type" evidence="3">
    <location>
        <begin position="6"/>
        <end position="66"/>
    </location>
</feature>
<keyword evidence="5" id="KW-1185">Reference proteome</keyword>
<dbReference type="PRINTS" id="PR00455">
    <property type="entry name" value="HTHTETR"/>
</dbReference>
<proteinExistence type="predicted"/>
<gene>
    <name evidence="4" type="ORF">EDC17_102213</name>
</gene>
<accession>A0A4R3VY71</accession>
<evidence type="ECO:0000256" key="2">
    <source>
        <dbReference type="PROSITE-ProRule" id="PRU00335"/>
    </source>
</evidence>
<feature type="DNA-binding region" description="H-T-H motif" evidence="2">
    <location>
        <begin position="29"/>
        <end position="48"/>
    </location>
</feature>
<dbReference type="GO" id="GO:0003677">
    <property type="term" value="F:DNA binding"/>
    <property type="evidence" value="ECO:0007669"/>
    <property type="project" value="UniProtKB-UniRule"/>
</dbReference>
<keyword evidence="1 2" id="KW-0238">DNA-binding</keyword>